<evidence type="ECO:0000256" key="5">
    <source>
        <dbReference type="ARBA" id="ARBA00022692"/>
    </source>
</evidence>
<keyword evidence="8 10" id="KW-0333">Golgi apparatus</keyword>
<keyword evidence="5 10" id="KW-0812">Transmembrane</keyword>
<dbReference type="AlphaFoldDB" id="E4Y628"/>
<feature type="transmembrane region" description="Helical" evidence="10">
    <location>
        <begin position="15"/>
        <end position="32"/>
    </location>
</feature>
<dbReference type="GO" id="GO:0016758">
    <property type="term" value="F:hexosyltransferase activity"/>
    <property type="evidence" value="ECO:0007669"/>
    <property type="project" value="InterPro"/>
</dbReference>
<dbReference type="GO" id="GO:0006493">
    <property type="term" value="P:protein O-linked glycosylation"/>
    <property type="evidence" value="ECO:0007669"/>
    <property type="project" value="TreeGrafter"/>
</dbReference>
<organism evidence="11">
    <name type="scientific">Oikopleura dioica</name>
    <name type="common">Tunicate</name>
    <dbReference type="NCBI Taxonomy" id="34765"/>
    <lineage>
        <taxon>Eukaryota</taxon>
        <taxon>Metazoa</taxon>
        <taxon>Chordata</taxon>
        <taxon>Tunicata</taxon>
        <taxon>Appendicularia</taxon>
        <taxon>Copelata</taxon>
        <taxon>Oikopleuridae</taxon>
        <taxon>Oikopleura</taxon>
    </lineage>
</organism>
<evidence type="ECO:0000256" key="9">
    <source>
        <dbReference type="ARBA" id="ARBA00023136"/>
    </source>
</evidence>
<evidence type="ECO:0000256" key="4">
    <source>
        <dbReference type="ARBA" id="ARBA00022679"/>
    </source>
</evidence>
<keyword evidence="4" id="KW-0808">Transferase</keyword>
<proteinExistence type="inferred from homology"/>
<accession>E4Y628</accession>
<evidence type="ECO:0000256" key="3">
    <source>
        <dbReference type="ARBA" id="ARBA00022676"/>
    </source>
</evidence>
<protein>
    <recommendedName>
        <fullName evidence="10">Hexosyltransferase</fullName>
        <ecNumber evidence="10">2.4.1.-</ecNumber>
    </recommendedName>
</protein>
<comment type="subcellular location">
    <subcellularLocation>
        <location evidence="1 10">Golgi apparatus membrane</location>
        <topology evidence="1 10">Single-pass type II membrane protein</topology>
    </subcellularLocation>
</comment>
<keyword evidence="7 10" id="KW-1133">Transmembrane helix</keyword>
<evidence type="ECO:0000256" key="10">
    <source>
        <dbReference type="RuleBase" id="RU363063"/>
    </source>
</evidence>
<dbReference type="Proteomes" id="UP000011014">
    <property type="component" value="Unassembled WGS sequence"/>
</dbReference>
<dbReference type="Pfam" id="PF01762">
    <property type="entry name" value="Galactosyl_T"/>
    <property type="match status" value="1"/>
</dbReference>
<evidence type="ECO:0000256" key="6">
    <source>
        <dbReference type="ARBA" id="ARBA00022968"/>
    </source>
</evidence>
<dbReference type="InterPro" id="IPR002659">
    <property type="entry name" value="Glyco_trans_31"/>
</dbReference>
<gene>
    <name evidence="11" type="ORF">GSOID_T00019032001</name>
</gene>
<dbReference type="GO" id="GO:0000139">
    <property type="term" value="C:Golgi membrane"/>
    <property type="evidence" value="ECO:0007669"/>
    <property type="project" value="UniProtKB-SubCell"/>
</dbReference>
<keyword evidence="9 10" id="KW-0472">Membrane</keyword>
<sequence>MTKHNSKRKLHKQKLLVLLSSFFPAYIIFSVFKLHCYTGTENFGCPKYGIPEKFLKLWNHEKKNSLQKFTCPVSGSDVILVTTTRDKTDLHEKIYQFYTKNGFQVRFLIGRSKSSYDKLPLLENYIIGDFEDRYENLHFKTFSAYQFVALCFLQNSNVIFLDDDTFFNPFEKILPAPITCGHARFNAETTWKKPFGKYHLSDDIWPDDYRYPTYCGGPCTIVTSSAAEKIYNVASEIELTDFNMEDVLFTGVYRTLVDIQEPAENRKLCHHFAGDYTALVRKFESYIN</sequence>
<evidence type="ECO:0000256" key="8">
    <source>
        <dbReference type="ARBA" id="ARBA00023034"/>
    </source>
</evidence>
<evidence type="ECO:0000313" key="11">
    <source>
        <dbReference type="EMBL" id="CBY31078.1"/>
    </source>
</evidence>
<evidence type="ECO:0000256" key="1">
    <source>
        <dbReference type="ARBA" id="ARBA00004323"/>
    </source>
</evidence>
<dbReference type="PANTHER" id="PTHR11214:SF3">
    <property type="entry name" value="BETA-1,3-GALACTOSYLTRANSFERASE 6"/>
    <property type="match status" value="1"/>
</dbReference>
<keyword evidence="6 10" id="KW-0735">Signal-anchor</keyword>
<dbReference type="EC" id="2.4.1.-" evidence="10"/>
<dbReference type="PANTHER" id="PTHR11214">
    <property type="entry name" value="BETA-1,3-N-ACETYLGLUCOSAMINYLTRANSFERASE"/>
    <property type="match status" value="1"/>
</dbReference>
<dbReference type="EMBL" id="FN654291">
    <property type="protein sequence ID" value="CBY31078.1"/>
    <property type="molecule type" value="Genomic_DNA"/>
</dbReference>
<name>E4Y628_OIKDI</name>
<evidence type="ECO:0000256" key="2">
    <source>
        <dbReference type="ARBA" id="ARBA00008661"/>
    </source>
</evidence>
<keyword evidence="3 10" id="KW-0328">Glycosyltransferase</keyword>
<evidence type="ECO:0000256" key="7">
    <source>
        <dbReference type="ARBA" id="ARBA00022989"/>
    </source>
</evidence>
<comment type="similarity">
    <text evidence="2 10">Belongs to the glycosyltransferase 31 family.</text>
</comment>
<reference evidence="11" key="1">
    <citation type="journal article" date="2010" name="Science">
        <title>Plasticity of animal genome architecture unmasked by rapid evolution of a pelagic tunicate.</title>
        <authorList>
            <person name="Denoeud F."/>
            <person name="Henriet S."/>
            <person name="Mungpakdee S."/>
            <person name="Aury J.M."/>
            <person name="Da Silva C."/>
            <person name="Brinkmann H."/>
            <person name="Mikhaleva J."/>
            <person name="Olsen L.C."/>
            <person name="Jubin C."/>
            <person name="Canestro C."/>
            <person name="Bouquet J.M."/>
            <person name="Danks G."/>
            <person name="Poulain J."/>
            <person name="Campsteijn C."/>
            <person name="Adamski M."/>
            <person name="Cross I."/>
            <person name="Yadetie F."/>
            <person name="Muffato M."/>
            <person name="Louis A."/>
            <person name="Butcher S."/>
            <person name="Tsagkogeorga G."/>
            <person name="Konrad A."/>
            <person name="Singh S."/>
            <person name="Jensen M.F."/>
            <person name="Cong E.H."/>
            <person name="Eikeseth-Otteraa H."/>
            <person name="Noel B."/>
            <person name="Anthouard V."/>
            <person name="Porcel B.M."/>
            <person name="Kachouri-Lafond R."/>
            <person name="Nishino A."/>
            <person name="Ugolini M."/>
            <person name="Chourrout P."/>
            <person name="Nishida H."/>
            <person name="Aasland R."/>
            <person name="Huzurbazar S."/>
            <person name="Westhof E."/>
            <person name="Delsuc F."/>
            <person name="Lehrach H."/>
            <person name="Reinhardt R."/>
            <person name="Weissenbach J."/>
            <person name="Roy S.W."/>
            <person name="Artiguenave F."/>
            <person name="Postlethwait J.H."/>
            <person name="Manak J.R."/>
            <person name="Thompson E.M."/>
            <person name="Jaillon O."/>
            <person name="Du Pasquier L."/>
            <person name="Boudinot P."/>
            <person name="Liberles D.A."/>
            <person name="Volff J.N."/>
            <person name="Philippe H."/>
            <person name="Lenhard B."/>
            <person name="Roest Crollius H."/>
            <person name="Wincker P."/>
            <person name="Chourrout D."/>
        </authorList>
    </citation>
    <scope>NUCLEOTIDE SEQUENCE [LARGE SCALE GENOMIC DNA]</scope>
</reference>